<dbReference type="EMBL" id="FPBD01000001">
    <property type="protein sequence ID" value="SFT37625.1"/>
    <property type="molecule type" value="Genomic_DNA"/>
</dbReference>
<dbReference type="Proteomes" id="UP000183371">
    <property type="component" value="Unassembled WGS sequence"/>
</dbReference>
<evidence type="ECO:0000313" key="3">
    <source>
        <dbReference type="Proteomes" id="UP000183371"/>
    </source>
</evidence>
<gene>
    <name evidence="2" type="ORF">SAMN05444141_101191</name>
</gene>
<keyword evidence="3" id="KW-1185">Reference proteome</keyword>
<dbReference type="RefSeq" id="WP_054785075.1">
    <property type="nucleotide sequence ID" value="NZ_FPBD01000001.1"/>
</dbReference>
<sequence>MMRVFYALLISLFVAGQAHAYSYAAAGKEPLIDAREAMLKAALEGNFEAAKAAANEISEELTYLTQDYDSGLSEAFENALASQDTPALSAAINRAFIAEITRRLQAGAENLNDYQTSKVLVVKSKRFFDSMAGELPGEKRQAADEALRHALEAIGNPGVFGVGKREPDLAAYNAAVEATLKALAN</sequence>
<evidence type="ECO:0000256" key="1">
    <source>
        <dbReference type="SAM" id="SignalP"/>
    </source>
</evidence>
<feature type="chain" id="PRO_5010384916" evidence="1">
    <location>
        <begin position="21"/>
        <end position="185"/>
    </location>
</feature>
<dbReference type="AlphaFoldDB" id="A0A1I6XH05"/>
<organism evidence="2 3">
    <name type="scientific">Pseudovibrio denitrificans</name>
    <dbReference type="NCBI Taxonomy" id="258256"/>
    <lineage>
        <taxon>Bacteria</taxon>
        <taxon>Pseudomonadati</taxon>
        <taxon>Pseudomonadota</taxon>
        <taxon>Alphaproteobacteria</taxon>
        <taxon>Hyphomicrobiales</taxon>
        <taxon>Stappiaceae</taxon>
        <taxon>Pseudovibrio</taxon>
    </lineage>
</organism>
<protein>
    <submittedName>
        <fullName evidence="2">Uncharacterized protein</fullName>
    </submittedName>
</protein>
<feature type="signal peptide" evidence="1">
    <location>
        <begin position="1"/>
        <end position="20"/>
    </location>
</feature>
<evidence type="ECO:0000313" key="2">
    <source>
        <dbReference type="EMBL" id="SFT37625.1"/>
    </source>
</evidence>
<reference evidence="3" key="1">
    <citation type="submission" date="2016-10" db="EMBL/GenBank/DDBJ databases">
        <authorList>
            <person name="Varghese N."/>
            <person name="Submissions S."/>
        </authorList>
    </citation>
    <scope>NUCLEOTIDE SEQUENCE [LARGE SCALE GENOMIC DNA]</scope>
    <source>
        <strain evidence="3">DSM 17465</strain>
    </source>
</reference>
<keyword evidence="1" id="KW-0732">Signal</keyword>
<name>A0A1I6XH05_9HYPH</name>
<accession>A0A1I6XH05</accession>
<proteinExistence type="predicted"/>